<dbReference type="RefSeq" id="XP_018004945.1">
    <property type="nucleotide sequence ID" value="XM_018142325.1"/>
</dbReference>
<dbReference type="STRING" id="1664694.A0A0N1HGT5"/>
<keyword evidence="4" id="KW-0862">Zinc</keyword>
<dbReference type="GeneID" id="28734205"/>
<dbReference type="EMBL" id="LFJN01000002">
    <property type="protein sequence ID" value="KPI44982.1"/>
    <property type="molecule type" value="Genomic_DNA"/>
</dbReference>
<evidence type="ECO:0000256" key="1">
    <source>
        <dbReference type="ARBA" id="ARBA00001947"/>
    </source>
</evidence>
<comment type="cofactor">
    <cofactor evidence="1">
        <name>Zn(2+)</name>
        <dbReference type="ChEBI" id="CHEBI:29105"/>
    </cofactor>
</comment>
<dbReference type="GO" id="GO:0005829">
    <property type="term" value="C:cytosol"/>
    <property type="evidence" value="ECO:0007669"/>
    <property type="project" value="TreeGrafter"/>
</dbReference>
<dbReference type="AlphaFoldDB" id="A0A0N1HGT5"/>
<dbReference type="InterPro" id="IPR011059">
    <property type="entry name" value="Metal-dep_hydrolase_composite"/>
</dbReference>
<sequence length="508" mass="55812">MTTQILLQHGTVLAHQADDTVKALHDTDILVTNDKITAIDASIEPPAGARVIDCTNKIMSPGLISTHNHLWQTQLKGRHADHSLFQYIATGNMQSYNYSPSDIYLGQLAGAMESVDAGTTTVCDHAHGCYTAEHAEECLRATVASGVRAVLALAPATRLRRWDKEMCEADSDFLPEWTLEVVEKWAKLGAEADGGIEGRVKAGLGFDLLFLPEETLRGIWQRMAKAGVQLITSHVMRNALVGQDSKVGMMEEYGLLDHKSFCTTSEKDEKSIPRWLISHGNRLEPEDLELLAKRDVYISTTTETEAQMGHGNAAAFEPQTIHNACLGVDCHSNNSSSILSVARTLLQCKRQEVNARVLEQEKSPKTVKGTTAEVFNMATIQGARALGLGDSIGSLAVGKKADIVVFDSGNSPSMLCADVYDPVIAVVRHSEVRDVEIVIIDGIIRKEAGKLCDLEIDGKKTSWKEVARETKRSQREIEKRIEGVSMQKAEELFVKMFQMDMTKIVPVD</sequence>
<comment type="caution">
    <text evidence="6">The sequence shown here is derived from an EMBL/GenBank/DDBJ whole genome shotgun (WGS) entry which is preliminary data.</text>
</comment>
<dbReference type="InterPro" id="IPR051607">
    <property type="entry name" value="Metallo-dep_hydrolases"/>
</dbReference>
<evidence type="ECO:0000256" key="4">
    <source>
        <dbReference type="ARBA" id="ARBA00022833"/>
    </source>
</evidence>
<dbReference type="SUPFAM" id="SSF51556">
    <property type="entry name" value="Metallo-dependent hydrolases"/>
    <property type="match status" value="1"/>
</dbReference>
<dbReference type="Proteomes" id="UP000038010">
    <property type="component" value="Unassembled WGS sequence"/>
</dbReference>
<dbReference type="GO" id="GO:0019239">
    <property type="term" value="F:deaminase activity"/>
    <property type="evidence" value="ECO:0007669"/>
    <property type="project" value="TreeGrafter"/>
</dbReference>
<gene>
    <name evidence="6" type="ORF">AB675_2359</name>
</gene>
<keyword evidence="2" id="KW-0479">Metal-binding</keyword>
<feature type="domain" description="Amidohydrolase-related" evidence="5">
    <location>
        <begin position="58"/>
        <end position="442"/>
    </location>
</feature>
<proteinExistence type="predicted"/>
<dbReference type="Gene3D" id="2.30.40.10">
    <property type="entry name" value="Urease, subunit C, domain 1"/>
    <property type="match status" value="1"/>
</dbReference>
<dbReference type="SUPFAM" id="SSF51338">
    <property type="entry name" value="Composite domain of metallo-dependent hydrolases"/>
    <property type="match status" value="2"/>
</dbReference>
<dbReference type="GO" id="GO:0046872">
    <property type="term" value="F:metal ion binding"/>
    <property type="evidence" value="ECO:0007669"/>
    <property type="project" value="UniProtKB-KW"/>
</dbReference>
<protein>
    <submittedName>
        <fullName evidence="6">5-methylthioadenosine/S-adenosylhomocysteine deaminase</fullName>
    </submittedName>
</protein>
<dbReference type="VEuPathDB" id="FungiDB:AB675_2359"/>
<evidence type="ECO:0000313" key="6">
    <source>
        <dbReference type="EMBL" id="KPI44982.1"/>
    </source>
</evidence>
<accession>A0A0N1HGT5</accession>
<evidence type="ECO:0000313" key="7">
    <source>
        <dbReference type="Proteomes" id="UP000038010"/>
    </source>
</evidence>
<evidence type="ECO:0000256" key="2">
    <source>
        <dbReference type="ARBA" id="ARBA00022723"/>
    </source>
</evidence>
<dbReference type="OrthoDB" id="194468at2759"/>
<organism evidence="6 7">
    <name type="scientific">Cyphellophora attinorum</name>
    <dbReference type="NCBI Taxonomy" id="1664694"/>
    <lineage>
        <taxon>Eukaryota</taxon>
        <taxon>Fungi</taxon>
        <taxon>Dikarya</taxon>
        <taxon>Ascomycota</taxon>
        <taxon>Pezizomycotina</taxon>
        <taxon>Eurotiomycetes</taxon>
        <taxon>Chaetothyriomycetidae</taxon>
        <taxon>Chaetothyriales</taxon>
        <taxon>Cyphellophoraceae</taxon>
        <taxon>Cyphellophora</taxon>
    </lineage>
</organism>
<dbReference type="Pfam" id="PF01979">
    <property type="entry name" value="Amidohydro_1"/>
    <property type="match status" value="1"/>
</dbReference>
<reference evidence="6 7" key="1">
    <citation type="submission" date="2015-06" db="EMBL/GenBank/DDBJ databases">
        <title>Draft genome of the ant-associated black yeast Phialophora attae CBS 131958.</title>
        <authorList>
            <person name="Moreno L.F."/>
            <person name="Stielow B.J."/>
            <person name="de Hoog S."/>
            <person name="Vicente V.A."/>
            <person name="Weiss V.A."/>
            <person name="de Vries M."/>
            <person name="Cruz L.M."/>
            <person name="Souza E.M."/>
        </authorList>
    </citation>
    <scope>NUCLEOTIDE SEQUENCE [LARGE SCALE GENOMIC DNA]</scope>
    <source>
        <strain evidence="6 7">CBS 131958</strain>
    </source>
</reference>
<evidence type="ECO:0000256" key="3">
    <source>
        <dbReference type="ARBA" id="ARBA00022801"/>
    </source>
</evidence>
<dbReference type="PANTHER" id="PTHR11271:SF37">
    <property type="entry name" value="FAMILY PROTEIN, PUTATIVE (AFU_ORTHOLOGUE AFUA_4G00460)-RELATED"/>
    <property type="match status" value="1"/>
</dbReference>
<keyword evidence="7" id="KW-1185">Reference proteome</keyword>
<dbReference type="InterPro" id="IPR006680">
    <property type="entry name" value="Amidohydro-rel"/>
</dbReference>
<dbReference type="Gene3D" id="3.20.20.140">
    <property type="entry name" value="Metal-dependent hydrolases"/>
    <property type="match status" value="1"/>
</dbReference>
<keyword evidence="3" id="KW-0378">Hydrolase</keyword>
<name>A0A0N1HGT5_9EURO</name>
<dbReference type="InterPro" id="IPR032466">
    <property type="entry name" value="Metal_Hydrolase"/>
</dbReference>
<evidence type="ECO:0000259" key="5">
    <source>
        <dbReference type="Pfam" id="PF01979"/>
    </source>
</evidence>
<dbReference type="PANTHER" id="PTHR11271">
    <property type="entry name" value="GUANINE DEAMINASE"/>
    <property type="match status" value="1"/>
</dbReference>